<dbReference type="Gene3D" id="1.25.40.20">
    <property type="entry name" value="Ankyrin repeat-containing domain"/>
    <property type="match status" value="4"/>
</dbReference>
<dbReference type="PROSITE" id="PS50297">
    <property type="entry name" value="ANK_REP_REGION"/>
    <property type="match status" value="7"/>
</dbReference>
<feature type="repeat" description="ANK" evidence="12">
    <location>
        <begin position="182"/>
        <end position="214"/>
    </location>
</feature>
<dbReference type="InterPro" id="IPR005821">
    <property type="entry name" value="Ion_trans_dom"/>
</dbReference>
<dbReference type="GO" id="GO:1902495">
    <property type="term" value="C:transmembrane transporter complex"/>
    <property type="evidence" value="ECO:0007669"/>
    <property type="project" value="TreeGrafter"/>
</dbReference>
<feature type="repeat" description="ANK" evidence="12">
    <location>
        <begin position="115"/>
        <end position="147"/>
    </location>
</feature>
<evidence type="ECO:0000313" key="17">
    <source>
        <dbReference type="Proteomes" id="UP000515163"/>
    </source>
</evidence>
<dbReference type="PRINTS" id="PR01415">
    <property type="entry name" value="ANKYRIN"/>
</dbReference>
<keyword evidence="8" id="KW-0406">Ion transport</keyword>
<evidence type="ECO:0000256" key="8">
    <source>
        <dbReference type="ARBA" id="ARBA00023065"/>
    </source>
</evidence>
<dbReference type="SUPFAM" id="SSF48403">
    <property type="entry name" value="Ankyrin repeat"/>
    <property type="match status" value="2"/>
</dbReference>
<dbReference type="Pfam" id="PF00023">
    <property type="entry name" value="Ank"/>
    <property type="match status" value="1"/>
</dbReference>
<feature type="repeat" description="ANK" evidence="12">
    <location>
        <begin position="495"/>
        <end position="527"/>
    </location>
</feature>
<keyword evidence="6 15" id="KW-1133">Transmembrane helix</keyword>
<dbReference type="InterPro" id="IPR036770">
    <property type="entry name" value="Ankyrin_rpt-contain_sf"/>
</dbReference>
<feature type="repeat" description="ANK" evidence="12">
    <location>
        <begin position="326"/>
        <end position="358"/>
    </location>
</feature>
<feature type="transmembrane region" description="Helical" evidence="15">
    <location>
        <begin position="914"/>
        <end position="934"/>
    </location>
</feature>
<evidence type="ECO:0000256" key="12">
    <source>
        <dbReference type="PROSITE-ProRule" id="PRU00023"/>
    </source>
</evidence>
<dbReference type="OrthoDB" id="10059875at2759"/>
<feature type="transmembrane region" description="Helical" evidence="15">
    <location>
        <begin position="722"/>
        <end position="744"/>
    </location>
</feature>
<evidence type="ECO:0000313" key="19">
    <source>
        <dbReference type="RefSeq" id="XP_031548960.1"/>
    </source>
</evidence>
<feature type="domain" description="Ion transport" evidence="16">
    <location>
        <begin position="750"/>
        <end position="976"/>
    </location>
</feature>
<evidence type="ECO:0000256" key="9">
    <source>
        <dbReference type="ARBA" id="ARBA00023136"/>
    </source>
</evidence>
<evidence type="ECO:0000256" key="14">
    <source>
        <dbReference type="SAM" id="MobiDB-lite"/>
    </source>
</evidence>
<feature type="transmembrane region" description="Helical" evidence="15">
    <location>
        <begin position="810"/>
        <end position="831"/>
    </location>
</feature>
<comment type="subcellular location">
    <subcellularLocation>
        <location evidence="1">Membrane</location>
        <topology evidence="1">Multi-pass membrane protein</topology>
    </subcellularLocation>
</comment>
<keyword evidence="3" id="KW-0716">Sensory transduction</keyword>
<dbReference type="KEGG" id="aten:116286543"/>
<evidence type="ECO:0000259" key="16">
    <source>
        <dbReference type="Pfam" id="PF00520"/>
    </source>
</evidence>
<dbReference type="RefSeq" id="XP_031548960.1">
    <property type="nucleotide sequence ID" value="XM_031693100.1"/>
</dbReference>
<dbReference type="InterPro" id="IPR052076">
    <property type="entry name" value="TRP_cation_channel"/>
</dbReference>
<feature type="repeat" description="ANK" evidence="12">
    <location>
        <begin position="148"/>
        <end position="172"/>
    </location>
</feature>
<feature type="region of interest" description="Disordered" evidence="14">
    <location>
        <begin position="1"/>
        <end position="23"/>
    </location>
</feature>
<evidence type="ECO:0000256" key="13">
    <source>
        <dbReference type="SAM" id="Coils"/>
    </source>
</evidence>
<evidence type="ECO:0000256" key="7">
    <source>
        <dbReference type="ARBA" id="ARBA00023043"/>
    </source>
</evidence>
<dbReference type="AlphaFoldDB" id="A0A6P8H946"/>
<keyword evidence="10" id="KW-0325">Glycoprotein</keyword>
<keyword evidence="7 12" id="KW-0040">ANK repeat</keyword>
<evidence type="ECO:0000256" key="10">
    <source>
        <dbReference type="ARBA" id="ARBA00023180"/>
    </source>
</evidence>
<accession>A0A6P8H946</accession>
<evidence type="ECO:0000256" key="4">
    <source>
        <dbReference type="ARBA" id="ARBA00022692"/>
    </source>
</evidence>
<keyword evidence="5" id="KW-0677">Repeat</keyword>
<name>A0A6P8H946_ACTTE</name>
<evidence type="ECO:0000256" key="1">
    <source>
        <dbReference type="ARBA" id="ARBA00004141"/>
    </source>
</evidence>
<dbReference type="GO" id="GO:0005216">
    <property type="term" value="F:monoatomic ion channel activity"/>
    <property type="evidence" value="ECO:0007669"/>
    <property type="project" value="InterPro"/>
</dbReference>
<evidence type="ECO:0000256" key="5">
    <source>
        <dbReference type="ARBA" id="ARBA00022737"/>
    </source>
</evidence>
<keyword evidence="9 15" id="KW-0472">Membrane</keyword>
<feature type="transmembrane region" description="Helical" evidence="15">
    <location>
        <begin position="843"/>
        <end position="860"/>
    </location>
</feature>
<keyword evidence="17" id="KW-1185">Reference proteome</keyword>
<evidence type="ECO:0000256" key="6">
    <source>
        <dbReference type="ARBA" id="ARBA00022989"/>
    </source>
</evidence>
<keyword evidence="2" id="KW-0813">Transport</keyword>
<keyword evidence="13" id="KW-0175">Coiled coil</keyword>
<dbReference type="InterPro" id="IPR002110">
    <property type="entry name" value="Ankyrin_rpt"/>
</dbReference>
<dbReference type="Pfam" id="PF12796">
    <property type="entry name" value="Ank_2"/>
    <property type="match status" value="5"/>
</dbReference>
<organism evidence="17 19">
    <name type="scientific">Actinia tenebrosa</name>
    <name type="common">Australian red waratah sea anemone</name>
    <dbReference type="NCBI Taxonomy" id="6105"/>
    <lineage>
        <taxon>Eukaryota</taxon>
        <taxon>Metazoa</taxon>
        <taxon>Cnidaria</taxon>
        <taxon>Anthozoa</taxon>
        <taxon>Hexacorallia</taxon>
        <taxon>Actiniaria</taxon>
        <taxon>Actiniidae</taxon>
        <taxon>Actinia</taxon>
    </lineage>
</organism>
<feature type="compositionally biased region" description="Basic and acidic residues" evidence="14">
    <location>
        <begin position="1"/>
        <end position="12"/>
    </location>
</feature>
<feature type="repeat" description="ANK" evidence="12">
    <location>
        <begin position="256"/>
        <end position="288"/>
    </location>
</feature>
<keyword evidence="4 15" id="KW-0812">Transmembrane</keyword>
<sequence>MADDDLGRKFLNDEEEEEAVDSTGETLILQNIKKKKEERSKKLNSIYMSYDKLQVDEKLFQNGDVHQANQEDEVEGEVVKTKKPQRLNEAVMSLDYMNVSKLLAQNIDINFPNRFGRGPLHNAILKGDLRMVKMILDAGADVTLKDDRGDTPLHYAVRADSEQITKLLLEHSECDVNAEGSSMATPLHLAASLNNAKLCKLLLEHMARMELREEFGRTALGKAMESGATKAVKFLFEFIKNNELGMENYLYNADKEGSTLLHLAVDSGFVKVVDLCLKYGARIRQPKSQGRSTAFHLACEQGSVEIVKRLLQEDPSVAKILLIDACGSTPLHNAAKNNSSAILELLIEHGANVNAKDDNNVTPLMLAASFGATDSIRLLMEKGTDPTIKDIDGRTALFNAVRHSNAMEVLLTNQQMIPLLIEKDATGYAPPHYAAKHGDIKTMQLFLSHNKAIASVTSDSLATPLHVASRHGWDAVVSILLEKQGSKIVNLQDNRGRTALHYAASGGHHRAVVVLLQYGATIERDQNNRTALHEAARKGSRKSVEMIVEKRSHCINYMDDDRNTALHLAAVYQHSHLVKLLLANEHQEILLNSSNQNILDIVLERNSTEVVETIVEDPRWREVLKSCSSGVSKQMIKLIEKMPHVAERLLDHCMQPEGDRFSKDYKIKYDLSLILCKENAKEKAGSLKILKTMAEYRRDRCLAHPLCFIVLSTKWKRFGCTVFLLNLFFFLASILPLTVMHVFLEDHDEIYCEDRIINRTSSGEILYDEQIKSCLFNHAPIQILHYFIILMLSIQVLKEVIQCYYQRMRYFTSVSSWIDIIGLGAALFSVVPPCACKWGIQKQAASVAIFLSWINLIMYFRRLPFYGKYVIMLYRMFITLLKVLVLFAFFIVAFGATFHLIIDQEPFTSLPNTLMNIFIMTLGEINYVDVFMPWSKLFYPRLVNTLLILFCLTMPIILMNMLVGLAVGDIDKIERNALIDRYIMQVELLIDIEAALPSCLLRRVHFSHVTDYPNKEPSLFSKVYNSLIGFGLGNEEGEADERDARIPEMTQLTEKLEEQASEIEHLQKTMETILQLVREQTDILSKPKKIEAPLEDPKASLLGKPLDVFGSLASTAISFGTKKTEEEKTQDKTSSIT</sequence>
<evidence type="ECO:0000256" key="3">
    <source>
        <dbReference type="ARBA" id="ARBA00022606"/>
    </source>
</evidence>
<evidence type="ECO:0000256" key="15">
    <source>
        <dbReference type="SAM" id="Phobius"/>
    </source>
</evidence>
<dbReference type="Proteomes" id="UP000515163">
    <property type="component" value="Unplaced"/>
</dbReference>
<dbReference type="PROSITE" id="PS50088">
    <property type="entry name" value="ANK_REPEAT"/>
    <property type="match status" value="7"/>
</dbReference>
<dbReference type="GeneID" id="116286543"/>
<gene>
    <name evidence="18 19" type="primary">LOC116286543</name>
</gene>
<proteinExistence type="predicted"/>
<feature type="transmembrane region" description="Helical" evidence="15">
    <location>
        <begin position="880"/>
        <end position="902"/>
    </location>
</feature>
<feature type="coiled-coil region" evidence="13">
    <location>
        <begin position="1049"/>
        <end position="1076"/>
    </location>
</feature>
<evidence type="ECO:0000256" key="11">
    <source>
        <dbReference type="ARBA" id="ARBA00023303"/>
    </source>
</evidence>
<protein>
    <submittedName>
        <fullName evidence="18 19">Transient receptor potential cation channel subfamily A member 1-like</fullName>
    </submittedName>
</protein>
<feature type="repeat" description="ANK" evidence="12">
    <location>
        <begin position="359"/>
        <end position="391"/>
    </location>
</feature>
<dbReference type="PANTHER" id="PTHR47143:SF1">
    <property type="entry name" value="ION_TRANS DOMAIN-CONTAINING PROTEIN"/>
    <property type="match status" value="1"/>
</dbReference>
<dbReference type="RefSeq" id="XP_031548959.1">
    <property type="nucleotide sequence ID" value="XM_031693099.1"/>
</dbReference>
<dbReference type="PANTHER" id="PTHR47143">
    <property type="entry name" value="TRANSIENT RECEPTOR POTENTIAL CATION CHANNEL PROTEIN PAINLESS"/>
    <property type="match status" value="1"/>
</dbReference>
<dbReference type="Pfam" id="PF00520">
    <property type="entry name" value="Ion_trans"/>
    <property type="match status" value="1"/>
</dbReference>
<keyword evidence="11" id="KW-0407">Ion channel</keyword>
<reference evidence="18 19" key="1">
    <citation type="submission" date="2025-04" db="UniProtKB">
        <authorList>
            <consortium name="RefSeq"/>
        </authorList>
    </citation>
    <scope>IDENTIFICATION</scope>
    <source>
        <tissue evidence="18 19">Tentacle</tissue>
    </source>
</reference>
<evidence type="ECO:0000313" key="18">
    <source>
        <dbReference type="RefSeq" id="XP_031548959.1"/>
    </source>
</evidence>
<evidence type="ECO:0000256" key="2">
    <source>
        <dbReference type="ARBA" id="ARBA00022448"/>
    </source>
</evidence>
<feature type="transmembrane region" description="Helical" evidence="15">
    <location>
        <begin position="946"/>
        <end position="967"/>
    </location>
</feature>
<dbReference type="SMART" id="SM00248">
    <property type="entry name" value="ANK"/>
    <property type="match status" value="15"/>
</dbReference>